<feature type="domain" description="HSF-type DNA-binding" evidence="12">
    <location>
        <begin position="172"/>
        <end position="196"/>
    </location>
</feature>
<dbReference type="PANTHER" id="PTHR10015:SF337">
    <property type="entry name" value="HEAT STRESS TRANSCRIPTION FACTOR A-3"/>
    <property type="match status" value="1"/>
</dbReference>
<evidence type="ECO:0000313" key="13">
    <source>
        <dbReference type="EMBL" id="KDP37290.1"/>
    </source>
</evidence>
<accession>A0A067KYG2</accession>
<dbReference type="GO" id="GO:0034605">
    <property type="term" value="P:cellular response to heat"/>
    <property type="evidence" value="ECO:0007669"/>
    <property type="project" value="TreeGrafter"/>
</dbReference>
<dbReference type="OrthoDB" id="60033at2759"/>
<dbReference type="KEGG" id="jcu:105634680"/>
<feature type="region of interest" description="Disordered" evidence="11">
    <location>
        <begin position="91"/>
        <end position="115"/>
    </location>
</feature>
<feature type="compositionally biased region" description="Basic and acidic residues" evidence="11">
    <location>
        <begin position="538"/>
        <end position="560"/>
    </location>
</feature>
<dbReference type="InterPro" id="IPR000232">
    <property type="entry name" value="HSF_DNA-bd"/>
</dbReference>
<evidence type="ECO:0000313" key="14">
    <source>
        <dbReference type="Proteomes" id="UP000027138"/>
    </source>
</evidence>
<dbReference type="PANTHER" id="PTHR10015">
    <property type="entry name" value="HEAT SHOCK TRANSCRIPTION FACTOR"/>
    <property type="match status" value="1"/>
</dbReference>
<evidence type="ECO:0000256" key="2">
    <source>
        <dbReference type="ARBA" id="ARBA00011233"/>
    </source>
</evidence>
<name>A0A067KYG2_JATCU</name>
<feature type="coiled-coil region" evidence="10">
    <location>
        <begin position="242"/>
        <end position="269"/>
    </location>
</feature>
<dbReference type="EMBL" id="KK914408">
    <property type="protein sequence ID" value="KDP37290.1"/>
    <property type="molecule type" value="Genomic_DNA"/>
</dbReference>
<proteinExistence type="inferred from homology"/>
<feature type="compositionally biased region" description="Basic and acidic residues" evidence="11">
    <location>
        <begin position="1"/>
        <end position="26"/>
    </location>
</feature>
<organism evidence="13 14">
    <name type="scientific">Jatropha curcas</name>
    <name type="common">Barbados nut</name>
    <dbReference type="NCBI Taxonomy" id="180498"/>
    <lineage>
        <taxon>Eukaryota</taxon>
        <taxon>Viridiplantae</taxon>
        <taxon>Streptophyta</taxon>
        <taxon>Embryophyta</taxon>
        <taxon>Tracheophyta</taxon>
        <taxon>Spermatophyta</taxon>
        <taxon>Magnoliopsida</taxon>
        <taxon>eudicotyledons</taxon>
        <taxon>Gunneridae</taxon>
        <taxon>Pentapetalae</taxon>
        <taxon>rosids</taxon>
        <taxon>fabids</taxon>
        <taxon>Malpighiales</taxon>
        <taxon>Euphorbiaceae</taxon>
        <taxon>Crotonoideae</taxon>
        <taxon>Jatropheae</taxon>
        <taxon>Jatropha</taxon>
    </lineage>
</organism>
<dbReference type="GO" id="GO:0005634">
    <property type="term" value="C:nucleus"/>
    <property type="evidence" value="ECO:0007669"/>
    <property type="project" value="UniProtKB-SubCell"/>
</dbReference>
<dbReference type="PRINTS" id="PR00056">
    <property type="entry name" value="HSFDOMAIN"/>
</dbReference>
<dbReference type="STRING" id="180498.A0A067KYG2"/>
<evidence type="ECO:0000256" key="3">
    <source>
        <dbReference type="ARBA" id="ARBA00022553"/>
    </source>
</evidence>
<comment type="similarity">
    <text evidence="9">Belongs to the HSF family.</text>
</comment>
<keyword evidence="4" id="KW-0805">Transcription regulation</keyword>
<evidence type="ECO:0000256" key="1">
    <source>
        <dbReference type="ARBA" id="ARBA00004123"/>
    </source>
</evidence>
<dbReference type="GO" id="GO:0006357">
    <property type="term" value="P:regulation of transcription by RNA polymerase II"/>
    <property type="evidence" value="ECO:0007669"/>
    <property type="project" value="TreeGrafter"/>
</dbReference>
<comment type="subunit">
    <text evidence="2">Homotrimer.</text>
</comment>
<evidence type="ECO:0000256" key="8">
    <source>
        <dbReference type="ARBA" id="ARBA00023242"/>
    </source>
</evidence>
<evidence type="ECO:0000259" key="12">
    <source>
        <dbReference type="PROSITE" id="PS00434"/>
    </source>
</evidence>
<evidence type="ECO:0000256" key="7">
    <source>
        <dbReference type="ARBA" id="ARBA00023163"/>
    </source>
</evidence>
<dbReference type="GO" id="GO:0000978">
    <property type="term" value="F:RNA polymerase II cis-regulatory region sequence-specific DNA binding"/>
    <property type="evidence" value="ECO:0007669"/>
    <property type="project" value="TreeGrafter"/>
</dbReference>
<dbReference type="PROSITE" id="PS00434">
    <property type="entry name" value="HSF_DOMAIN"/>
    <property type="match status" value="1"/>
</dbReference>
<dbReference type="SMART" id="SM00415">
    <property type="entry name" value="HSF"/>
    <property type="match status" value="1"/>
</dbReference>
<keyword evidence="3" id="KW-0597">Phosphoprotein</keyword>
<protein>
    <recommendedName>
        <fullName evidence="12">HSF-type DNA-binding domain-containing protein</fullName>
    </recommendedName>
</protein>
<feature type="compositionally biased region" description="Acidic residues" evidence="11">
    <location>
        <begin position="105"/>
        <end position="115"/>
    </location>
</feature>
<dbReference type="Proteomes" id="UP000027138">
    <property type="component" value="Unassembled WGS sequence"/>
</dbReference>
<gene>
    <name evidence="13" type="ORF">JCGZ_06744</name>
</gene>
<evidence type="ECO:0000256" key="9">
    <source>
        <dbReference type="RuleBase" id="RU004020"/>
    </source>
</evidence>
<dbReference type="GO" id="GO:0003700">
    <property type="term" value="F:DNA-binding transcription factor activity"/>
    <property type="evidence" value="ECO:0007669"/>
    <property type="project" value="InterPro"/>
</dbReference>
<dbReference type="AlphaFoldDB" id="A0A067KYG2"/>
<dbReference type="FunFam" id="1.10.10.10:FF:000037">
    <property type="entry name" value="Heat stress transcription factor B-4"/>
    <property type="match status" value="1"/>
</dbReference>
<dbReference type="InterPro" id="IPR036390">
    <property type="entry name" value="WH_DNA-bd_sf"/>
</dbReference>
<reference evidence="13 14" key="1">
    <citation type="journal article" date="2014" name="PLoS ONE">
        <title>Global Analysis of Gene Expression Profiles in Physic Nut (Jatropha curcas L.) Seedlings Exposed to Salt Stress.</title>
        <authorList>
            <person name="Zhang L."/>
            <person name="Zhang C."/>
            <person name="Wu P."/>
            <person name="Chen Y."/>
            <person name="Li M."/>
            <person name="Jiang H."/>
            <person name="Wu G."/>
        </authorList>
    </citation>
    <scope>NUCLEOTIDE SEQUENCE [LARGE SCALE GENOMIC DNA]</scope>
    <source>
        <strain evidence="14">cv. GZQX0401</strain>
        <tissue evidence="13">Young leaves</tissue>
    </source>
</reference>
<dbReference type="Gene3D" id="1.10.10.10">
    <property type="entry name" value="Winged helix-like DNA-binding domain superfamily/Winged helix DNA-binding domain"/>
    <property type="match status" value="1"/>
</dbReference>
<keyword evidence="5" id="KW-0346">Stress response</keyword>
<keyword evidence="6" id="KW-0238">DNA-binding</keyword>
<feature type="region of interest" description="Disordered" evidence="11">
    <location>
        <begin position="1"/>
        <end position="57"/>
    </location>
</feature>
<dbReference type="Pfam" id="PF00447">
    <property type="entry name" value="HSF_DNA-bind"/>
    <property type="match status" value="1"/>
</dbReference>
<keyword evidence="7" id="KW-0804">Transcription</keyword>
<keyword evidence="10" id="KW-0175">Coiled coil</keyword>
<evidence type="ECO:0000256" key="10">
    <source>
        <dbReference type="SAM" id="Coils"/>
    </source>
</evidence>
<feature type="region of interest" description="Disordered" evidence="11">
    <location>
        <begin position="532"/>
        <end position="560"/>
    </location>
</feature>
<comment type="subcellular location">
    <subcellularLocation>
        <location evidence="1">Nucleus</location>
    </subcellularLocation>
</comment>
<evidence type="ECO:0000256" key="11">
    <source>
        <dbReference type="SAM" id="MobiDB-lite"/>
    </source>
</evidence>
<evidence type="ECO:0000256" key="4">
    <source>
        <dbReference type="ARBA" id="ARBA00023015"/>
    </source>
</evidence>
<evidence type="ECO:0000256" key="6">
    <source>
        <dbReference type="ARBA" id="ARBA00023125"/>
    </source>
</evidence>
<sequence>MNPEDEKSSQSPHKRSDSSSASEHETTPSLLQPVMGSQGFPSGSLTMEDMNFAGSPISASFPSPLMELEAFSSMEQSVYSSSQMFEFEANPASETAPIGPSAGGDADDDAPEEDVGGMPRPLASLQENPVPPFLSKTYDLVNDRTLDPIISWGTTGESFVVWEPLEFARIILPRNFKHNNFSSFVRQLNTYGFRKIDSDKWEFANEAFRRGKRHLLKNIQRRKSPQTQFVGSYTGPSTEAGKSELQSEIERLRQERSTMMQEVVELQQQQRGAVHHMEAVNQRLKTAEQRQKLMVAFLAKLFQNPGFLARLRQNKERAVIGSSRMNRKFVKHQNQQHGPESPIEGQIANYRSELGNLPLSAEVPDINPAPIEQSPDYTLQGMVEMGEDAECRFEVENVASHNFVISDELQAAQGYINSQEQFGEGTSNFGSEDPQFKGKIVASPQQEVDPEYYVSFPVDLAAEKNFPEFSSGIDSIVRQEEVWSMGFDSQAGMSSSSHELWGNLVSYDVLEFGTSGGFSDIWDLGSVQAAGSSGVHKWPVDEPKSHAGQPEDDRSKNIDP</sequence>
<dbReference type="SUPFAM" id="SSF46785">
    <property type="entry name" value="Winged helix' DNA-binding domain"/>
    <property type="match status" value="1"/>
</dbReference>
<keyword evidence="8" id="KW-0539">Nucleus</keyword>
<keyword evidence="14" id="KW-1185">Reference proteome</keyword>
<evidence type="ECO:0000256" key="5">
    <source>
        <dbReference type="ARBA" id="ARBA00023016"/>
    </source>
</evidence>
<dbReference type="InterPro" id="IPR036388">
    <property type="entry name" value="WH-like_DNA-bd_sf"/>
</dbReference>